<dbReference type="InterPro" id="IPR037094">
    <property type="entry name" value="Glyco_hydro_38_cen_sf"/>
</dbReference>
<dbReference type="SUPFAM" id="SSF88713">
    <property type="entry name" value="Glycoside hydrolase/deacetylase"/>
    <property type="match status" value="1"/>
</dbReference>
<dbReference type="InterPro" id="IPR027291">
    <property type="entry name" value="Glyco_hydro_38_N_sf"/>
</dbReference>
<dbReference type="Gene3D" id="2.70.98.30">
    <property type="entry name" value="Golgi alpha-mannosidase II, domain 4"/>
    <property type="match status" value="1"/>
</dbReference>
<dbReference type="Gene3D" id="3.20.110.10">
    <property type="entry name" value="Glycoside hydrolase 38, N terminal domain"/>
    <property type="match status" value="1"/>
</dbReference>
<protein>
    <submittedName>
        <fullName evidence="7">Alpha-mann_mid domain-containing protein</fullName>
    </submittedName>
</protein>
<evidence type="ECO:0000256" key="2">
    <source>
        <dbReference type="ARBA" id="ARBA00022723"/>
    </source>
</evidence>
<dbReference type="FunFam" id="1.20.1270.50:FF:000004">
    <property type="entry name" value="alpha-mannosidase 2C1 isoform X1"/>
    <property type="match status" value="1"/>
</dbReference>
<dbReference type="InterPro" id="IPR015341">
    <property type="entry name" value="Glyco_hydro_38_cen"/>
</dbReference>
<evidence type="ECO:0000313" key="6">
    <source>
        <dbReference type="Proteomes" id="UP000095280"/>
    </source>
</evidence>
<dbReference type="SMART" id="SM00872">
    <property type="entry name" value="Alpha-mann_mid"/>
    <property type="match status" value="1"/>
</dbReference>
<dbReference type="Pfam" id="PF22907">
    <property type="entry name" value="Ams1-like_1st"/>
    <property type="match status" value="1"/>
</dbReference>
<dbReference type="Gene3D" id="1.20.1270.50">
    <property type="entry name" value="Glycoside hydrolase family 38, central domain"/>
    <property type="match status" value="1"/>
</dbReference>
<reference evidence="7" key="1">
    <citation type="submission" date="2016-11" db="UniProtKB">
        <authorList>
            <consortium name="WormBaseParasite"/>
        </authorList>
    </citation>
    <scope>IDENTIFICATION</scope>
</reference>
<proteinExistence type="inferred from homology"/>
<accession>A0A1I8H2F9</accession>
<dbReference type="Pfam" id="PF07748">
    <property type="entry name" value="Glyco_hydro_38C"/>
    <property type="match status" value="1"/>
</dbReference>
<comment type="similarity">
    <text evidence="1">Belongs to the glycosyl hydrolase 38 family.</text>
</comment>
<evidence type="ECO:0000256" key="3">
    <source>
        <dbReference type="ARBA" id="ARBA00022801"/>
    </source>
</evidence>
<dbReference type="InterPro" id="IPR011013">
    <property type="entry name" value="Gal_mutarotase_sf_dom"/>
</dbReference>
<evidence type="ECO:0000256" key="1">
    <source>
        <dbReference type="ARBA" id="ARBA00009792"/>
    </source>
</evidence>
<dbReference type="SUPFAM" id="SSF88688">
    <property type="entry name" value="Families 57/38 glycoside transferase middle domain"/>
    <property type="match status" value="1"/>
</dbReference>
<dbReference type="InterPro" id="IPR028995">
    <property type="entry name" value="Glyco_hydro_57/38_cen_sf"/>
</dbReference>
<keyword evidence="2" id="KW-0479">Metal-binding</keyword>
<evidence type="ECO:0000313" key="7">
    <source>
        <dbReference type="WBParaSite" id="maker-uti_cns_0004150-snap-gene-0.9-mRNA-1"/>
    </source>
</evidence>
<dbReference type="SUPFAM" id="SSF74650">
    <property type="entry name" value="Galactose mutarotase-like"/>
    <property type="match status" value="1"/>
</dbReference>
<keyword evidence="3" id="KW-0378">Hydrolase</keyword>
<organism evidence="6 7">
    <name type="scientific">Macrostomum lignano</name>
    <dbReference type="NCBI Taxonomy" id="282301"/>
    <lineage>
        <taxon>Eukaryota</taxon>
        <taxon>Metazoa</taxon>
        <taxon>Spiralia</taxon>
        <taxon>Lophotrochozoa</taxon>
        <taxon>Platyhelminthes</taxon>
        <taxon>Rhabditophora</taxon>
        <taxon>Macrostomorpha</taxon>
        <taxon>Macrostomida</taxon>
        <taxon>Macrostomidae</taxon>
        <taxon>Macrostomum</taxon>
    </lineage>
</organism>
<dbReference type="FunFam" id="3.20.110.10:FF:000002">
    <property type="entry name" value="alpha-mannosidase 2C1 isoform X1"/>
    <property type="match status" value="1"/>
</dbReference>
<dbReference type="WBParaSite" id="maker-uti_cns_0004150-snap-gene-0.9-mRNA-1">
    <property type="protein sequence ID" value="maker-uti_cns_0004150-snap-gene-0.9-mRNA-1"/>
    <property type="gene ID" value="maker-uti_cns_0004150-snap-gene-0.9"/>
</dbReference>
<keyword evidence="4" id="KW-0326">Glycosidase</keyword>
<dbReference type="InterPro" id="IPR011330">
    <property type="entry name" value="Glyco_hydro/deAcase_b/a-brl"/>
</dbReference>
<feature type="domain" description="Glycoside hydrolase family 38 central" evidence="5">
    <location>
        <begin position="546"/>
        <end position="625"/>
    </location>
</feature>
<dbReference type="Proteomes" id="UP000095280">
    <property type="component" value="Unplaced"/>
</dbReference>
<evidence type="ECO:0000256" key="4">
    <source>
        <dbReference type="ARBA" id="ARBA00023295"/>
    </source>
</evidence>
<keyword evidence="6" id="KW-1185">Reference proteome</keyword>
<dbReference type="InterPro" id="IPR000602">
    <property type="entry name" value="Glyco_hydro_38_N"/>
</dbReference>
<dbReference type="PANTHER" id="PTHR46017">
    <property type="entry name" value="ALPHA-MANNOSIDASE 2C1"/>
    <property type="match status" value="1"/>
</dbReference>
<dbReference type="Pfam" id="PF01074">
    <property type="entry name" value="Glyco_hydro_38N"/>
    <property type="match status" value="1"/>
</dbReference>
<sequence>MELQDVHKHWRTTYERIEKFISPHYFCDSNLLSRQTSNRAAALSIQHLKSQEFLGSWLDKKTLTTESLWEDIDLGFKFGPVWSIHWFRVQLPKADWLEEAFAASKQSGSINSEVHFQWNSDTEALIFSPTGRIIQGVTSLHDGTRETAELSPDDQNDLQSPFNESQLMLYLQCSVSELFGAGPSCVRPPDPKRQGNLSKCQLIRRDPIISRLIQDLHLLMEIAKELKETDQGHRALYCGNSIVNLCLQCRYDDAIKLADEFFKASRGTTMEPAGTSKDRMLLHAMGHCHIDTAWLWDYAETRRKTARSWSSTLRLMRKHPKMTFVVSQAQQLDWLKTDYPNLFSEIVSLAKQDRFLPVGGCWVEMDTNLPCCESLLRQFHYGQKFFQRHFGRKCPEFWLPDTFGYSGQLPQLMRHAGMSWFLTQKLSWSLVNKFPHHSFVWRGIDGSEVLAHFPPGDSYNMQVLPSELAFSASNHRDKGRTQHAGFLYGHGDGGQGPGPDMLDRLERLSDCPGLPRLSHGTPRTLFTGLESDRANLHSWTGELYLELHNGTYTTHRSIKLGNFRCESALRVVEFLLALGVLDETATVESLDSLDTAWHLLLLNQFHDVLPGSSIGRVYADSARHYNQILSVCSRFRSMDEVSTPAASVSEFALVNPTQWSMSLTLPEDHGRRLVSLPPLSVCRLDQLLLKEATPPEPTAKLLDSKVVVLENEHLKAEIDSFGRVVSLISKSIGAGRECLLAPVQLTYYHDMPLFWDAWDIMDYSWETRATVAEDATGKGRLIESCRIDSSHSCQTVYELTSYPTSSDATDSNLVSRIEHQVALLPERPHCLTFCTRVTPWRAAHTLLRVELPCNVRGVTRASAEIQAGRVDRPTRGNTSWDWAAHEHCSHRYLDLSEANFGLATIKQAIYGGSVRDGSVVNLSLLRSPRGPDAEADFNSEHCLRYALMPHQSLAGLTDSSSCRSLVATACQFGYQSDVELTRLRLTDRTAVPLTTSPLVTFEQPAPGSSQSVVLDWIKPVRSVDQSKWFLVRLYESVGGFVPNCCLRIYLPRTGGRLTAAFESNALEEQLRPLKLQSAADGGVAVELPAPIAAYQVLSVLICWTL</sequence>
<dbReference type="Pfam" id="PF09261">
    <property type="entry name" value="Alpha-mann_mid"/>
    <property type="match status" value="1"/>
</dbReference>
<evidence type="ECO:0000259" key="5">
    <source>
        <dbReference type="SMART" id="SM00872"/>
    </source>
</evidence>
<dbReference type="InterPro" id="IPR011682">
    <property type="entry name" value="Glyco_hydro_38_C"/>
</dbReference>
<dbReference type="GO" id="GO:0046872">
    <property type="term" value="F:metal ion binding"/>
    <property type="evidence" value="ECO:0007669"/>
    <property type="project" value="UniProtKB-KW"/>
</dbReference>
<dbReference type="GO" id="GO:0004559">
    <property type="term" value="F:alpha-mannosidase activity"/>
    <property type="evidence" value="ECO:0007669"/>
    <property type="project" value="InterPro"/>
</dbReference>
<dbReference type="InterPro" id="IPR054723">
    <property type="entry name" value="Ams1-like_N"/>
</dbReference>
<dbReference type="AlphaFoldDB" id="A0A1I8H2F9"/>
<name>A0A1I8H2F9_9PLAT</name>
<dbReference type="GO" id="GO:0006013">
    <property type="term" value="P:mannose metabolic process"/>
    <property type="evidence" value="ECO:0007669"/>
    <property type="project" value="InterPro"/>
</dbReference>
<dbReference type="GO" id="GO:0009313">
    <property type="term" value="P:oligosaccharide catabolic process"/>
    <property type="evidence" value="ECO:0007669"/>
    <property type="project" value="TreeGrafter"/>
</dbReference>
<dbReference type="PANTHER" id="PTHR46017:SF1">
    <property type="entry name" value="ALPHA-MANNOSIDASE 2C1"/>
    <property type="match status" value="1"/>
</dbReference>
<dbReference type="GO" id="GO:0030246">
    <property type="term" value="F:carbohydrate binding"/>
    <property type="evidence" value="ECO:0007669"/>
    <property type="project" value="InterPro"/>
</dbReference>